<feature type="transmembrane region" description="Helical" evidence="7">
    <location>
        <begin position="56"/>
        <end position="78"/>
    </location>
</feature>
<dbReference type="PANTHER" id="PTHR43549">
    <property type="entry name" value="MULTIDRUG RESISTANCE PROTEIN YPNP-RELATED"/>
    <property type="match status" value="1"/>
</dbReference>
<evidence type="ECO:0000313" key="8">
    <source>
        <dbReference type="EMBL" id="AWM78086.1"/>
    </source>
</evidence>
<evidence type="ECO:0000313" key="9">
    <source>
        <dbReference type="Proteomes" id="UP000247763"/>
    </source>
</evidence>
<feature type="transmembrane region" description="Helical" evidence="7">
    <location>
        <begin position="242"/>
        <end position="264"/>
    </location>
</feature>
<dbReference type="EMBL" id="CP029479">
    <property type="protein sequence ID" value="AWM78086.1"/>
    <property type="molecule type" value="Genomic_DNA"/>
</dbReference>
<gene>
    <name evidence="8" type="ORF">HYN04_10160</name>
</gene>
<feature type="transmembrane region" description="Helical" evidence="7">
    <location>
        <begin position="284"/>
        <end position="303"/>
    </location>
</feature>
<evidence type="ECO:0000256" key="6">
    <source>
        <dbReference type="ARBA" id="ARBA00023136"/>
    </source>
</evidence>
<dbReference type="OrthoDB" id="9806302at2"/>
<feature type="transmembrane region" description="Helical" evidence="7">
    <location>
        <begin position="389"/>
        <end position="407"/>
    </location>
</feature>
<keyword evidence="3" id="KW-1003">Cell membrane</keyword>
<keyword evidence="2" id="KW-0813">Transport</keyword>
<proteinExistence type="predicted"/>
<dbReference type="Proteomes" id="UP000247763">
    <property type="component" value="Chromosome"/>
</dbReference>
<dbReference type="InterPro" id="IPR052031">
    <property type="entry name" value="Membrane_Transporter-Flippase"/>
</dbReference>
<reference evidence="9" key="1">
    <citation type="submission" date="2018-05" db="EMBL/GenBank/DDBJ databases">
        <title>Genome sequencing of Phenylobacterium sp. HYN0004.</title>
        <authorList>
            <person name="Yi H."/>
            <person name="Baek C."/>
        </authorList>
    </citation>
    <scope>NUCLEOTIDE SEQUENCE [LARGE SCALE GENOMIC DNA]</scope>
    <source>
        <strain evidence="9">HYN0004</strain>
    </source>
</reference>
<dbReference type="Pfam" id="PF01554">
    <property type="entry name" value="MatE"/>
    <property type="match status" value="2"/>
</dbReference>
<feature type="transmembrane region" description="Helical" evidence="7">
    <location>
        <begin position="90"/>
        <end position="112"/>
    </location>
</feature>
<dbReference type="GO" id="GO:0015297">
    <property type="term" value="F:antiporter activity"/>
    <property type="evidence" value="ECO:0007669"/>
    <property type="project" value="InterPro"/>
</dbReference>
<evidence type="ECO:0000256" key="7">
    <source>
        <dbReference type="SAM" id="Phobius"/>
    </source>
</evidence>
<accession>A0A2Z3HV76</accession>
<evidence type="ECO:0000256" key="2">
    <source>
        <dbReference type="ARBA" id="ARBA00022448"/>
    </source>
</evidence>
<keyword evidence="6 7" id="KW-0472">Membrane</keyword>
<comment type="subcellular location">
    <subcellularLocation>
        <location evidence="1">Cell inner membrane</location>
        <topology evidence="1">Multi-pass membrane protein</topology>
    </subcellularLocation>
</comment>
<dbReference type="GO" id="GO:0042910">
    <property type="term" value="F:xenobiotic transmembrane transporter activity"/>
    <property type="evidence" value="ECO:0007669"/>
    <property type="project" value="InterPro"/>
</dbReference>
<dbReference type="PANTHER" id="PTHR43549:SF3">
    <property type="entry name" value="MULTIDRUG RESISTANCE PROTEIN YPNP-RELATED"/>
    <property type="match status" value="1"/>
</dbReference>
<protein>
    <submittedName>
        <fullName evidence="8">MATE family efflux transporter</fullName>
    </submittedName>
</protein>
<feature type="transmembrane region" description="Helical" evidence="7">
    <location>
        <begin position="323"/>
        <end position="341"/>
    </location>
</feature>
<evidence type="ECO:0000256" key="1">
    <source>
        <dbReference type="ARBA" id="ARBA00004429"/>
    </source>
</evidence>
<keyword evidence="5 7" id="KW-1133">Transmembrane helix</keyword>
<dbReference type="InterPro" id="IPR048279">
    <property type="entry name" value="MdtK-like"/>
</dbReference>
<dbReference type="CDD" id="cd13138">
    <property type="entry name" value="MATE_yoeA_like"/>
    <property type="match status" value="1"/>
</dbReference>
<dbReference type="PIRSF" id="PIRSF006603">
    <property type="entry name" value="DinF"/>
    <property type="match status" value="1"/>
</dbReference>
<organism evidence="8 9">
    <name type="scientific">Phenylobacterium parvum</name>
    <dbReference type="NCBI Taxonomy" id="2201350"/>
    <lineage>
        <taxon>Bacteria</taxon>
        <taxon>Pseudomonadati</taxon>
        <taxon>Pseudomonadota</taxon>
        <taxon>Alphaproteobacteria</taxon>
        <taxon>Caulobacterales</taxon>
        <taxon>Caulobacteraceae</taxon>
        <taxon>Phenylobacterium</taxon>
    </lineage>
</organism>
<sequence length="474" mass="50438">MPDLTTGPIGPTLVTFALPVLGTNILQSLSGTSNAFWVSHVLGPAALTATTNANQVFFLMMGAMFGVSMSANLLIGQAIGSGNRELAKRVVGTCIIFFLAISLLVGLTGFLATPGILAAMGTPGDARADATTYLRVIFMAIPIMYFFSFVQMAQRGTGDSRTPFYFALLAISMEVVLNPMLITGFGPFPRMGIAGSASATLICQGLTLAAIIFWLHRKDSILIPRPGELRNLIPDPSIIRSLVFKGLPMGLQMFIMSFAALTMTSFVNSYGSTTAAAYGVAMQMWAYVQMPAMALGMAVSSMAAQNVGAGRMDRVDQVAKTGIGYAALLSALPILLIYAAGPLAPRLFLPEGSPSIPIAQHINYFVLWGFIPFGMSFILSGIVRATGSVWPPLISMIIAMWGIRIPVATLLQPWLGADAVWISFPIGSIASCLLALAWYRWGNWRKSSLLAAFAPRSGEPEPNLAAAPPRVDTP</sequence>
<evidence type="ECO:0000256" key="3">
    <source>
        <dbReference type="ARBA" id="ARBA00022475"/>
    </source>
</evidence>
<dbReference type="NCBIfam" id="TIGR00797">
    <property type="entry name" value="matE"/>
    <property type="match status" value="1"/>
</dbReference>
<name>A0A2Z3HV76_9CAUL</name>
<feature type="transmembrane region" description="Helical" evidence="7">
    <location>
        <begin position="164"/>
        <end position="185"/>
    </location>
</feature>
<feature type="transmembrane region" description="Helical" evidence="7">
    <location>
        <begin position="132"/>
        <end position="152"/>
    </location>
</feature>
<dbReference type="AlphaFoldDB" id="A0A2Z3HV76"/>
<dbReference type="RefSeq" id="WP_110450652.1">
    <property type="nucleotide sequence ID" value="NZ_CP029479.1"/>
</dbReference>
<dbReference type="InterPro" id="IPR002528">
    <property type="entry name" value="MATE_fam"/>
</dbReference>
<dbReference type="KEGG" id="phb:HYN04_10160"/>
<evidence type="ECO:0000256" key="4">
    <source>
        <dbReference type="ARBA" id="ARBA00022692"/>
    </source>
</evidence>
<keyword evidence="9" id="KW-1185">Reference proteome</keyword>
<keyword evidence="4 7" id="KW-0812">Transmembrane</keyword>
<feature type="transmembrane region" description="Helical" evidence="7">
    <location>
        <begin position="419"/>
        <end position="439"/>
    </location>
</feature>
<dbReference type="GO" id="GO:0005886">
    <property type="term" value="C:plasma membrane"/>
    <property type="evidence" value="ECO:0007669"/>
    <property type="project" value="UniProtKB-SubCell"/>
</dbReference>
<feature type="transmembrane region" description="Helical" evidence="7">
    <location>
        <begin position="361"/>
        <end position="382"/>
    </location>
</feature>
<evidence type="ECO:0000256" key="5">
    <source>
        <dbReference type="ARBA" id="ARBA00022989"/>
    </source>
</evidence>
<feature type="transmembrane region" description="Helical" evidence="7">
    <location>
        <begin position="191"/>
        <end position="215"/>
    </location>
</feature>